<feature type="compositionally biased region" description="Polar residues" evidence="1">
    <location>
        <begin position="557"/>
        <end position="575"/>
    </location>
</feature>
<dbReference type="PANTHER" id="PTHR43138:SF2">
    <property type="entry name" value="PROTEIN SPT10"/>
    <property type="match status" value="1"/>
</dbReference>
<accession>A0AAN7VSM6</accession>
<evidence type="ECO:0000256" key="1">
    <source>
        <dbReference type="SAM" id="MobiDB-lite"/>
    </source>
</evidence>
<dbReference type="InterPro" id="IPR000182">
    <property type="entry name" value="GNAT_dom"/>
</dbReference>
<evidence type="ECO:0000313" key="4">
    <source>
        <dbReference type="Proteomes" id="UP001310594"/>
    </source>
</evidence>
<feature type="compositionally biased region" description="Polar residues" evidence="1">
    <location>
        <begin position="640"/>
        <end position="660"/>
    </location>
</feature>
<feature type="compositionally biased region" description="Basic and acidic residues" evidence="1">
    <location>
        <begin position="449"/>
        <end position="459"/>
    </location>
</feature>
<reference evidence="3" key="1">
    <citation type="submission" date="2023-08" db="EMBL/GenBank/DDBJ databases">
        <title>Black Yeasts Isolated from many extreme environments.</title>
        <authorList>
            <person name="Coleine C."/>
            <person name="Stajich J.E."/>
            <person name="Selbmann L."/>
        </authorList>
    </citation>
    <scope>NUCLEOTIDE SEQUENCE</scope>
    <source>
        <strain evidence="3">CCFEE 5810</strain>
    </source>
</reference>
<dbReference type="InterPro" id="IPR015416">
    <property type="entry name" value="Znf_H2C2_histone_UAS-bd"/>
</dbReference>
<feature type="region of interest" description="Disordered" evidence="1">
    <location>
        <begin position="629"/>
        <end position="660"/>
    </location>
</feature>
<protein>
    <submittedName>
        <fullName evidence="3">Protein spt10</fullName>
    </submittedName>
</protein>
<dbReference type="Pfam" id="PF09337">
    <property type="entry name" value="zf-H2C2"/>
    <property type="match status" value="1"/>
</dbReference>
<feature type="compositionally biased region" description="Low complexity" evidence="1">
    <location>
        <begin position="478"/>
        <end position="494"/>
    </location>
</feature>
<comment type="caution">
    <text evidence="3">The sequence shown here is derived from an EMBL/GenBank/DDBJ whole genome shotgun (WGS) entry which is preliminary data.</text>
</comment>
<evidence type="ECO:0000259" key="2">
    <source>
        <dbReference type="PROSITE" id="PS51186"/>
    </source>
</evidence>
<feature type="domain" description="N-acetyltransferase" evidence="2">
    <location>
        <begin position="153"/>
        <end position="316"/>
    </location>
</feature>
<dbReference type="GO" id="GO:0016747">
    <property type="term" value="F:acyltransferase activity, transferring groups other than amino-acyl groups"/>
    <property type="evidence" value="ECO:0007669"/>
    <property type="project" value="InterPro"/>
</dbReference>
<dbReference type="InterPro" id="IPR016181">
    <property type="entry name" value="Acyl_CoA_acyltransferase"/>
</dbReference>
<dbReference type="EMBL" id="JAVRQU010000008">
    <property type="protein sequence ID" value="KAK5699912.1"/>
    <property type="molecule type" value="Genomic_DNA"/>
</dbReference>
<dbReference type="SUPFAM" id="SSF55729">
    <property type="entry name" value="Acyl-CoA N-acyltransferases (Nat)"/>
    <property type="match status" value="1"/>
</dbReference>
<dbReference type="Proteomes" id="UP001310594">
    <property type="component" value="Unassembled WGS sequence"/>
</dbReference>
<dbReference type="InterPro" id="IPR052742">
    <property type="entry name" value="Mito_N-acetyltransferase"/>
</dbReference>
<dbReference type="PROSITE" id="PS51186">
    <property type="entry name" value="GNAT"/>
    <property type="match status" value="1"/>
</dbReference>
<evidence type="ECO:0000313" key="3">
    <source>
        <dbReference type="EMBL" id="KAK5699912.1"/>
    </source>
</evidence>
<name>A0AAN7VSM6_9PEZI</name>
<feature type="region of interest" description="Disordered" evidence="1">
    <location>
        <begin position="436"/>
        <end position="519"/>
    </location>
</feature>
<organism evidence="3 4">
    <name type="scientific">Elasticomyces elasticus</name>
    <dbReference type="NCBI Taxonomy" id="574655"/>
    <lineage>
        <taxon>Eukaryota</taxon>
        <taxon>Fungi</taxon>
        <taxon>Dikarya</taxon>
        <taxon>Ascomycota</taxon>
        <taxon>Pezizomycotina</taxon>
        <taxon>Dothideomycetes</taxon>
        <taxon>Dothideomycetidae</taxon>
        <taxon>Mycosphaerellales</taxon>
        <taxon>Teratosphaeriaceae</taxon>
        <taxon>Elasticomyces</taxon>
    </lineage>
</organism>
<dbReference type="GO" id="GO:0005634">
    <property type="term" value="C:nucleus"/>
    <property type="evidence" value="ECO:0007669"/>
    <property type="project" value="TreeGrafter"/>
</dbReference>
<gene>
    <name evidence="3" type="primary">SPT10</name>
    <name evidence="3" type="ORF">LTR97_006046</name>
</gene>
<dbReference type="Gene3D" id="3.40.630.30">
    <property type="match status" value="1"/>
</dbReference>
<dbReference type="PANTHER" id="PTHR43138">
    <property type="entry name" value="ACETYLTRANSFERASE, GNAT FAMILY"/>
    <property type="match status" value="1"/>
</dbReference>
<proteinExistence type="predicted"/>
<dbReference type="Gene3D" id="1.10.340.70">
    <property type="match status" value="1"/>
</dbReference>
<sequence length="660" mass="73111">MKTCVDEDVAMQQPPRSIYTVAVYDFYHPLALLFMSVHLAVELACESPDSSGSNEDHPGFHGLTTALRDHLCWENIDRPFYPLSMPAMLDDPTAPAIYRVSGEPPYPVPFGALPPDITVRRVTLRDRVTIATLVPLSSPQQAPYKLAAYLCELLNREIEKGDTYPMMSPMPLSSFGPYWFANFGAVMLLGDIQSVEELTQMEERGVDWAKECLGSFYVKPNYPGRSSHVCNGGFLVTDAARNRGVGRLMGEGYLEWAPKLGYSYSVFNLVYETNVASLRIWDGLGFKRIGRVKGCGNLKSYPDQLIDAIIFGRELGGTDDEYVSEERFDKIRFYLKTGTYPNGSDRAEKSRLRSAATHYRLVPNPEGTGDGEEDKLMLKGKEVVSDPHKQYEIARDMHATNHGGINKTTAGIAEKYHWVRIKETVSAAIRNCSECKETAPKPSPAYVEKQPRKSAKEVSEPVVARAQGEVVTAREDQSPAQQQTPAQAAAGADANMVEPGHYAAHGNGMPPSPTQPQQREAPMANMHYHTPDITTGDSYEGMPVDPQIMHTMHDWTQQRPQTPQYSYNSPHTQYSPHPDAYSTHGNGDDGNSMALDSHLQEGTLAHELLRMKAEGAGGMGMEMQLQDEVDAQIMGESEYMQGQDSAFDAQQQQLSGRNNG</sequence>
<feature type="region of interest" description="Disordered" evidence="1">
    <location>
        <begin position="557"/>
        <end position="595"/>
    </location>
</feature>
<dbReference type="AlphaFoldDB" id="A0AAN7VSM6"/>